<sequence length="208" mass="24644">MDSNRTGAFLIDFSQNDKLVNQLNFIIEIDKVKHIFRQSKLFNSERLENDAEHSWTISIMCILLKEYADFEVNIEKVISMLLIHDIVEIDAGDTFLYSSQRDESYNNEKKAADRIFGLLEPDQKKYFLSLWEEFEERKTNEAKFASVFDRLEPIIQNYMSEGYSWKKNNITYDMVINKNMHIKDGSEKIWNFVLQLLEKAVEKGYLIK</sequence>
<dbReference type="AlphaFoldDB" id="A0A0E2E393"/>
<dbReference type="Pfam" id="PF13023">
    <property type="entry name" value="HD_3"/>
    <property type="match status" value="1"/>
</dbReference>
<dbReference type="HOGENOM" id="CLU_039453_5_1_12"/>
<organism evidence="4">
    <name type="scientific">Treponema denticola H-22</name>
    <dbReference type="NCBI Taxonomy" id="999432"/>
    <lineage>
        <taxon>Bacteria</taxon>
        <taxon>Pseudomonadati</taxon>
        <taxon>Spirochaetota</taxon>
        <taxon>Spirochaetia</taxon>
        <taxon>Spirochaetales</taxon>
        <taxon>Treponemataceae</taxon>
        <taxon>Treponema</taxon>
    </lineage>
</organism>
<protein>
    <recommendedName>
        <fullName evidence="3">HD domain-containing protein</fullName>
    </recommendedName>
</protein>
<evidence type="ECO:0000259" key="3">
    <source>
        <dbReference type="Pfam" id="PF13023"/>
    </source>
</evidence>
<keyword evidence="2" id="KW-0378">Hydrolase</keyword>
<keyword evidence="1" id="KW-0479">Metal-binding</keyword>
<accession>A0A0E2E393</accession>
<evidence type="ECO:0000256" key="2">
    <source>
        <dbReference type="ARBA" id="ARBA00022801"/>
    </source>
</evidence>
<proteinExistence type="predicted"/>
<dbReference type="SUPFAM" id="SSF109604">
    <property type="entry name" value="HD-domain/PDEase-like"/>
    <property type="match status" value="1"/>
</dbReference>
<evidence type="ECO:0000256" key="1">
    <source>
        <dbReference type="ARBA" id="ARBA00022723"/>
    </source>
</evidence>
<dbReference type="GO" id="GO:0046872">
    <property type="term" value="F:metal ion binding"/>
    <property type="evidence" value="ECO:0007669"/>
    <property type="project" value="UniProtKB-KW"/>
</dbReference>
<feature type="domain" description="HD" evidence="3">
    <location>
        <begin position="29"/>
        <end position="190"/>
    </location>
</feature>
<dbReference type="GO" id="GO:0005737">
    <property type="term" value="C:cytoplasm"/>
    <property type="evidence" value="ECO:0007669"/>
    <property type="project" value="TreeGrafter"/>
</dbReference>
<reference evidence="4" key="1">
    <citation type="submission" date="2012-01" db="EMBL/GenBank/DDBJ databases">
        <title>The Genome Sequence of Treponema denticola H-22.</title>
        <authorList>
            <consortium name="The Broad Institute Genome Sequencing Platform"/>
            <person name="Earl A."/>
            <person name="Ward D."/>
            <person name="Feldgarden M."/>
            <person name="Gevers D."/>
            <person name="Blanton J.M."/>
            <person name="Fenno C.J."/>
            <person name="Baranova O.V."/>
            <person name="Mathney J."/>
            <person name="Dewhirst F.E."/>
            <person name="Izard J."/>
            <person name="Young S.K."/>
            <person name="Zeng Q."/>
            <person name="Gargeya S."/>
            <person name="Fitzgerald M."/>
            <person name="Haas B."/>
            <person name="Abouelleil A."/>
            <person name="Alvarado L."/>
            <person name="Arachchi H.M."/>
            <person name="Berlin A."/>
            <person name="Chapman S.B."/>
            <person name="Gearin G."/>
            <person name="Goldberg J."/>
            <person name="Griggs A."/>
            <person name="Gujja S."/>
            <person name="Hansen M."/>
            <person name="Heiman D."/>
            <person name="Howarth C."/>
            <person name="Larimer J."/>
            <person name="Lui A."/>
            <person name="MacDonald P.J.P."/>
            <person name="McCowen C."/>
            <person name="Montmayeur A."/>
            <person name="Murphy C."/>
            <person name="Neiman D."/>
            <person name="Pearson M."/>
            <person name="Priest M."/>
            <person name="Roberts A."/>
            <person name="Saif S."/>
            <person name="Shea T."/>
            <person name="Sisk P."/>
            <person name="Stolte C."/>
            <person name="Sykes S."/>
            <person name="Wortman J."/>
            <person name="Nusbaum C."/>
            <person name="Birren B."/>
        </authorList>
    </citation>
    <scope>NUCLEOTIDE SEQUENCE [LARGE SCALE GENOMIC DNA]</scope>
    <source>
        <strain evidence="4">H-22</strain>
    </source>
</reference>
<dbReference type="PANTHER" id="PTHR11845">
    <property type="entry name" value="5'-DEOXYNUCLEOTIDASE HDDC2"/>
    <property type="match status" value="1"/>
</dbReference>
<dbReference type="Proteomes" id="UP000011705">
    <property type="component" value="Chromosome"/>
</dbReference>
<gene>
    <name evidence="4" type="ORF">HMPREF9726_01705</name>
</gene>
<dbReference type="PANTHER" id="PTHR11845:SF13">
    <property type="entry name" value="5'-DEOXYNUCLEOTIDASE HDDC2"/>
    <property type="match status" value="1"/>
</dbReference>
<dbReference type="GO" id="GO:0002953">
    <property type="term" value="F:5'-deoxynucleotidase activity"/>
    <property type="evidence" value="ECO:0007669"/>
    <property type="project" value="InterPro"/>
</dbReference>
<dbReference type="RefSeq" id="WP_002684876.1">
    <property type="nucleotide sequence ID" value="NZ_CM001795.1"/>
</dbReference>
<dbReference type="Gene3D" id="1.10.3210.10">
    <property type="entry name" value="Hypothetical protein af1432"/>
    <property type="match status" value="1"/>
</dbReference>
<dbReference type="InterPro" id="IPR006674">
    <property type="entry name" value="HD_domain"/>
</dbReference>
<dbReference type="EMBL" id="AGDV01000014">
    <property type="protein sequence ID" value="EMB32481.1"/>
    <property type="molecule type" value="Genomic_DNA"/>
</dbReference>
<dbReference type="InterPro" id="IPR039356">
    <property type="entry name" value="YfbR/HDDC2"/>
</dbReference>
<name>A0A0E2E393_TREDN</name>
<evidence type="ECO:0000313" key="4">
    <source>
        <dbReference type="EMBL" id="EMB32481.1"/>
    </source>
</evidence>
<dbReference type="PATRIC" id="fig|999432.5.peg.1770"/>
<comment type="caution">
    <text evidence="4">The sequence shown here is derived from an EMBL/GenBank/DDBJ whole genome shotgun (WGS) entry which is preliminary data.</text>
</comment>